<dbReference type="InterPro" id="IPR016181">
    <property type="entry name" value="Acyl_CoA_acyltransferase"/>
</dbReference>
<dbReference type="Proteomes" id="UP001500339">
    <property type="component" value="Unassembled WGS sequence"/>
</dbReference>
<reference evidence="2 3" key="1">
    <citation type="journal article" date="2019" name="Int. J. Syst. Evol. Microbiol.">
        <title>The Global Catalogue of Microorganisms (GCM) 10K type strain sequencing project: providing services to taxonomists for standard genome sequencing and annotation.</title>
        <authorList>
            <consortium name="The Broad Institute Genomics Platform"/>
            <consortium name="The Broad Institute Genome Sequencing Center for Infectious Disease"/>
            <person name="Wu L."/>
            <person name="Ma J."/>
        </authorList>
    </citation>
    <scope>NUCLEOTIDE SEQUENCE [LARGE SCALE GENOMIC DNA]</scope>
    <source>
        <strain evidence="2 3">JCM 1405</strain>
    </source>
</reference>
<accession>A0ABN1J6P3</accession>
<dbReference type="EMBL" id="BAAACF010000012">
    <property type="protein sequence ID" value="GAA0730240.1"/>
    <property type="molecule type" value="Genomic_DNA"/>
</dbReference>
<dbReference type="RefSeq" id="WP_343771204.1">
    <property type="nucleotide sequence ID" value="NZ_BAAACF010000012.1"/>
</dbReference>
<keyword evidence="3" id="KW-1185">Reference proteome</keyword>
<dbReference type="PANTHER" id="PTHR39173:SF1">
    <property type="entry name" value="ACETYLTRANSFERASE"/>
    <property type="match status" value="1"/>
</dbReference>
<name>A0ABN1J6P3_9CLOT</name>
<dbReference type="CDD" id="cd04301">
    <property type="entry name" value="NAT_SF"/>
    <property type="match status" value="1"/>
</dbReference>
<dbReference type="InterPro" id="IPR000182">
    <property type="entry name" value="GNAT_dom"/>
</dbReference>
<sequence>MKALFLSKPNKEYQKSFEEYVQSYKNSDENFYYNFYKKALENFNEYLNDLDNYSKGIELPLGWVITSSFWLIDNNEVVGVIRIRHQDVLADGHIGYDISPYHRKRGYGTQILKLALVEAEKIGIKEAMVTCNIDNIQSKKIIEKNNGKLIETIFIQDENEHVHRYSIATSNSKF</sequence>
<comment type="caution">
    <text evidence="2">The sequence shown here is derived from an EMBL/GenBank/DDBJ whole genome shotgun (WGS) entry which is preliminary data.</text>
</comment>
<evidence type="ECO:0000259" key="1">
    <source>
        <dbReference type="PROSITE" id="PS51186"/>
    </source>
</evidence>
<gene>
    <name evidence="2" type="ORF">GCM10008905_31290</name>
</gene>
<evidence type="ECO:0000313" key="2">
    <source>
        <dbReference type="EMBL" id="GAA0730240.1"/>
    </source>
</evidence>
<evidence type="ECO:0000313" key="3">
    <source>
        <dbReference type="Proteomes" id="UP001500339"/>
    </source>
</evidence>
<dbReference type="Pfam" id="PF13302">
    <property type="entry name" value="Acetyltransf_3"/>
    <property type="match status" value="1"/>
</dbReference>
<protein>
    <submittedName>
        <fullName evidence="2">GNAT family N-acetyltransferase</fullName>
    </submittedName>
</protein>
<proteinExistence type="predicted"/>
<dbReference type="PANTHER" id="PTHR39173">
    <property type="entry name" value="ACETYLTRANSFERASE"/>
    <property type="match status" value="1"/>
</dbReference>
<dbReference type="PROSITE" id="PS51186">
    <property type="entry name" value="GNAT"/>
    <property type="match status" value="1"/>
</dbReference>
<dbReference type="SUPFAM" id="SSF55729">
    <property type="entry name" value="Acyl-CoA N-acyltransferases (Nat)"/>
    <property type="match status" value="1"/>
</dbReference>
<organism evidence="2 3">
    <name type="scientific">Clostridium malenominatum</name>
    <dbReference type="NCBI Taxonomy" id="1539"/>
    <lineage>
        <taxon>Bacteria</taxon>
        <taxon>Bacillati</taxon>
        <taxon>Bacillota</taxon>
        <taxon>Clostridia</taxon>
        <taxon>Eubacteriales</taxon>
        <taxon>Clostridiaceae</taxon>
        <taxon>Clostridium</taxon>
    </lineage>
</organism>
<dbReference type="Gene3D" id="3.40.630.30">
    <property type="match status" value="1"/>
</dbReference>
<feature type="domain" description="N-acetyltransferase" evidence="1">
    <location>
        <begin position="19"/>
        <end position="174"/>
    </location>
</feature>